<keyword evidence="2 3" id="KW-0378">Hydrolase</keyword>
<comment type="similarity">
    <text evidence="1 3">Belongs to the type-B carboxylesterase/lipase family.</text>
</comment>
<dbReference type="InterPro" id="IPR019826">
    <property type="entry name" value="Carboxylesterase_B_AS"/>
</dbReference>
<gene>
    <name evidence="5" type="ORF">EB796_002946</name>
</gene>
<dbReference type="Proteomes" id="UP000593567">
    <property type="component" value="Unassembled WGS sequence"/>
</dbReference>
<evidence type="ECO:0000259" key="4">
    <source>
        <dbReference type="Pfam" id="PF00135"/>
    </source>
</evidence>
<evidence type="ECO:0000313" key="6">
    <source>
        <dbReference type="Proteomes" id="UP000593567"/>
    </source>
</evidence>
<evidence type="ECO:0000313" key="5">
    <source>
        <dbReference type="EMBL" id="KAF6038745.1"/>
    </source>
</evidence>
<dbReference type="EMBL" id="VXIV02000364">
    <property type="protein sequence ID" value="KAF6038745.1"/>
    <property type="molecule type" value="Genomic_DNA"/>
</dbReference>
<dbReference type="PANTHER" id="PTHR11559">
    <property type="entry name" value="CARBOXYLESTERASE"/>
    <property type="match status" value="1"/>
</dbReference>
<evidence type="ECO:0000256" key="2">
    <source>
        <dbReference type="ARBA" id="ARBA00022801"/>
    </source>
</evidence>
<dbReference type="EC" id="3.1.1.-" evidence="3"/>
<dbReference type="OrthoDB" id="408631at2759"/>
<dbReference type="GO" id="GO:0016787">
    <property type="term" value="F:hydrolase activity"/>
    <property type="evidence" value="ECO:0007669"/>
    <property type="project" value="UniProtKB-KW"/>
</dbReference>
<dbReference type="Pfam" id="PF00135">
    <property type="entry name" value="COesterase"/>
    <property type="match status" value="2"/>
</dbReference>
<proteinExistence type="inferred from homology"/>
<evidence type="ECO:0000256" key="3">
    <source>
        <dbReference type="RuleBase" id="RU361235"/>
    </source>
</evidence>
<dbReference type="InterPro" id="IPR002018">
    <property type="entry name" value="CarbesteraseB"/>
</dbReference>
<feature type="domain" description="Carboxylesterase type B" evidence="4">
    <location>
        <begin position="342"/>
        <end position="399"/>
    </location>
</feature>
<feature type="domain" description="Carboxylesterase type B" evidence="4">
    <location>
        <begin position="4"/>
        <end position="182"/>
    </location>
</feature>
<keyword evidence="6" id="KW-1185">Reference proteome</keyword>
<dbReference type="InterPro" id="IPR029058">
    <property type="entry name" value="AB_hydrolase_fold"/>
</dbReference>
<dbReference type="Gene3D" id="3.40.50.1820">
    <property type="entry name" value="alpha/beta hydrolase"/>
    <property type="match status" value="2"/>
</dbReference>
<protein>
    <recommendedName>
        <fullName evidence="3">Carboxylic ester hydrolase</fullName>
        <ecNumber evidence="3">3.1.1.-</ecNumber>
    </recommendedName>
</protein>
<name>A0A7J7KKD4_BUGNE</name>
<dbReference type="InterPro" id="IPR050309">
    <property type="entry name" value="Type-B_Carboxylest/Lipase"/>
</dbReference>
<dbReference type="SUPFAM" id="SSF53474">
    <property type="entry name" value="alpha/beta-Hydrolases"/>
    <property type="match status" value="1"/>
</dbReference>
<reference evidence="5" key="1">
    <citation type="submission" date="2020-06" db="EMBL/GenBank/DDBJ databases">
        <title>Draft genome of Bugula neritina, a colonial animal packing powerful symbionts and potential medicines.</title>
        <authorList>
            <person name="Rayko M."/>
        </authorList>
    </citation>
    <scope>NUCLEOTIDE SEQUENCE [LARGE SCALE GENOMIC DNA]</scope>
    <source>
        <strain evidence="5">Kwan_BN1</strain>
    </source>
</reference>
<comment type="caution">
    <text evidence="5">The sequence shown here is derived from an EMBL/GenBank/DDBJ whole genome shotgun (WGS) entry which is preliminary data.</text>
</comment>
<dbReference type="AlphaFoldDB" id="A0A7J7KKD4"/>
<sequence>MLTGVRYAAPPVGSLRFKRPAPVDVWRGVRNATSVGQPCAQRTPRFKISITNEDCLFLDITVPGGVDVNKKKPVMVWIHGGGYTLGSKDGYFGATLAVQGDVIVVAINYRLAMLGFLYDGPGTGNFGLWDQRAAIMWVKENIDKFGGDPELITIFGESAGAGSVSAQLMGRHNTGLFQRAIAIAITLGLFHILNSIFNYNDELLSTAVTDNPLVNHWHPVPDDDFFLSYTSQEVYNATQRFDLLAGVNKDEGALAVIPSITMLNMSDPEAGVSMEVASKILQENCEMLTPLSVQLCVKFLVDTYGLDRLENDIERGHRIGDVVVYFGDNVPAGAQFWLNQFFNGFSDKEKPLSDVMMRTWTNFAKSGNPNLPVPLAVGTPTWPLFNVSADTVMEFNSARLKVIATPEKDRLLNLTETLFAARTAQVNADKAPVIFIV</sequence>
<evidence type="ECO:0000256" key="1">
    <source>
        <dbReference type="ARBA" id="ARBA00005964"/>
    </source>
</evidence>
<organism evidence="5 6">
    <name type="scientific">Bugula neritina</name>
    <name type="common">Brown bryozoan</name>
    <name type="synonym">Sertularia neritina</name>
    <dbReference type="NCBI Taxonomy" id="10212"/>
    <lineage>
        <taxon>Eukaryota</taxon>
        <taxon>Metazoa</taxon>
        <taxon>Spiralia</taxon>
        <taxon>Lophotrochozoa</taxon>
        <taxon>Bryozoa</taxon>
        <taxon>Gymnolaemata</taxon>
        <taxon>Cheilostomatida</taxon>
        <taxon>Flustrina</taxon>
        <taxon>Buguloidea</taxon>
        <taxon>Bugulidae</taxon>
        <taxon>Bugula</taxon>
    </lineage>
</organism>
<dbReference type="PROSITE" id="PS00122">
    <property type="entry name" value="CARBOXYLESTERASE_B_1"/>
    <property type="match status" value="1"/>
</dbReference>
<accession>A0A7J7KKD4</accession>